<dbReference type="PANTHER" id="PTHR43685:SF2">
    <property type="entry name" value="GLYCOSYLTRANSFERASE 2-LIKE DOMAIN-CONTAINING PROTEIN"/>
    <property type="match status" value="1"/>
</dbReference>
<comment type="caution">
    <text evidence="2">The sequence shown here is derived from an EMBL/GenBank/DDBJ whole genome shotgun (WGS) entry which is preliminary data.</text>
</comment>
<protein>
    <submittedName>
        <fullName evidence="2">Glycosyltransferase family 2 protein</fullName>
    </submittedName>
</protein>
<dbReference type="Pfam" id="PF00535">
    <property type="entry name" value="Glycos_transf_2"/>
    <property type="match status" value="1"/>
</dbReference>
<evidence type="ECO:0000313" key="3">
    <source>
        <dbReference type="Proteomes" id="UP001079672"/>
    </source>
</evidence>
<dbReference type="InterPro" id="IPR050834">
    <property type="entry name" value="Glycosyltransf_2"/>
</dbReference>
<proteinExistence type="predicted"/>
<dbReference type="Gene3D" id="3.90.550.10">
    <property type="entry name" value="Spore Coat Polysaccharide Biosynthesis Protein SpsA, Chain A"/>
    <property type="match status" value="1"/>
</dbReference>
<feature type="domain" description="Glycosyltransferase 2-like" evidence="1">
    <location>
        <begin position="8"/>
        <end position="131"/>
    </location>
</feature>
<organism evidence="2 3">
    <name type="scientific">Bacteroides fragilis</name>
    <dbReference type="NCBI Taxonomy" id="817"/>
    <lineage>
        <taxon>Bacteria</taxon>
        <taxon>Pseudomonadati</taxon>
        <taxon>Bacteroidota</taxon>
        <taxon>Bacteroidia</taxon>
        <taxon>Bacteroidales</taxon>
        <taxon>Bacteroidaceae</taxon>
        <taxon>Bacteroides</taxon>
    </lineage>
</organism>
<dbReference type="PANTHER" id="PTHR43685">
    <property type="entry name" value="GLYCOSYLTRANSFERASE"/>
    <property type="match status" value="1"/>
</dbReference>
<evidence type="ECO:0000313" key="2">
    <source>
        <dbReference type="EMBL" id="MCZ2689013.1"/>
    </source>
</evidence>
<dbReference type="SUPFAM" id="SSF53448">
    <property type="entry name" value="Nucleotide-diphospho-sugar transferases"/>
    <property type="match status" value="1"/>
</dbReference>
<dbReference type="InterPro" id="IPR001173">
    <property type="entry name" value="Glyco_trans_2-like"/>
</dbReference>
<evidence type="ECO:0000259" key="1">
    <source>
        <dbReference type="Pfam" id="PF00535"/>
    </source>
</evidence>
<sequence>MKQNRLLTVAIPTYNRRKQIQQQVRAILPQLTDEVELMIIDNHSPYDIKALFSLEELSKMKIVVNAVNIGMSANYARCLEYPDTQWVWTLSDDDMVLPNAVNTVLNAVKEYPNAISICLNSLSDFETNKYTDFLAKMHSHVNYSMHFWMSVCVYNLSYLRSYLYCGFNELTTMIAPFITVLKYLEIKGEGQCLMLCRQIIKDTEKNTSWEKTDFLIRVSFVYDIFRNDRKKMLRTLFYGCTELNLCLLYEGLKQVHISPKNALYILRLIMFKYGIVNVIRFFPSLYFRILISLIFPKISRYVKLLTRK</sequence>
<reference evidence="2" key="1">
    <citation type="submission" date="2022-12" db="EMBL/GenBank/DDBJ databases">
        <title>Development of a Multilocus Sequence Typing Scheme for Bacteroides fragilis Based on Whole Genome Sequencing Data and Clinical Application.</title>
        <authorList>
            <person name="Nielsen F.D."/>
            <person name="Justesen U.S."/>
        </authorList>
    </citation>
    <scope>NUCLEOTIDE SEQUENCE</scope>
    <source>
        <strain evidence="2">BF_AM_ODE_DK_2015_4</strain>
    </source>
</reference>
<gene>
    <name evidence="2" type="ORF">O1433_16060</name>
</gene>
<dbReference type="EMBL" id="JAPTZU010000010">
    <property type="protein sequence ID" value="MCZ2689013.1"/>
    <property type="molecule type" value="Genomic_DNA"/>
</dbReference>
<dbReference type="InterPro" id="IPR029044">
    <property type="entry name" value="Nucleotide-diphossugar_trans"/>
</dbReference>
<accession>A0A9Q4JIL1</accession>
<dbReference type="Proteomes" id="UP001079672">
    <property type="component" value="Unassembled WGS sequence"/>
</dbReference>
<name>A0A9Q4JIL1_BACFG</name>
<dbReference type="RefSeq" id="WP_032542652.1">
    <property type="nucleotide sequence ID" value="NZ_CP036539.1"/>
</dbReference>
<dbReference type="AlphaFoldDB" id="A0A9Q4JIL1"/>
<dbReference type="CDD" id="cd00761">
    <property type="entry name" value="Glyco_tranf_GTA_type"/>
    <property type="match status" value="1"/>
</dbReference>